<feature type="compositionally biased region" description="Polar residues" evidence="1">
    <location>
        <begin position="73"/>
        <end position="83"/>
    </location>
</feature>
<proteinExistence type="predicted"/>
<evidence type="ECO:0000256" key="1">
    <source>
        <dbReference type="SAM" id="MobiDB-lite"/>
    </source>
</evidence>
<name>A0ABD1F4D1_HYPHA</name>
<comment type="caution">
    <text evidence="2">The sequence shown here is derived from an EMBL/GenBank/DDBJ whole genome shotgun (WGS) entry which is preliminary data.</text>
</comment>
<dbReference type="Proteomes" id="UP001566132">
    <property type="component" value="Unassembled WGS sequence"/>
</dbReference>
<feature type="region of interest" description="Disordered" evidence="1">
    <location>
        <begin position="1"/>
        <end position="34"/>
    </location>
</feature>
<gene>
    <name evidence="2" type="ORF">ABEB36_002024</name>
</gene>
<feature type="compositionally biased region" description="Basic and acidic residues" evidence="1">
    <location>
        <begin position="88"/>
        <end position="106"/>
    </location>
</feature>
<reference evidence="2 3" key="1">
    <citation type="submission" date="2024-05" db="EMBL/GenBank/DDBJ databases">
        <title>Genetic variation in Jamaican populations of the coffee berry borer (Hypothenemus hampei).</title>
        <authorList>
            <person name="Errbii M."/>
            <person name="Myrie A."/>
        </authorList>
    </citation>
    <scope>NUCLEOTIDE SEQUENCE [LARGE SCALE GENOMIC DNA]</scope>
    <source>
        <strain evidence="2">JA-Hopewell-2020-01-JO</strain>
        <tissue evidence="2">Whole body</tissue>
    </source>
</reference>
<protein>
    <submittedName>
        <fullName evidence="2">Uncharacterized protein</fullName>
    </submittedName>
</protein>
<accession>A0ABD1F4D1</accession>
<organism evidence="2 3">
    <name type="scientific">Hypothenemus hampei</name>
    <name type="common">Coffee berry borer</name>
    <dbReference type="NCBI Taxonomy" id="57062"/>
    <lineage>
        <taxon>Eukaryota</taxon>
        <taxon>Metazoa</taxon>
        <taxon>Ecdysozoa</taxon>
        <taxon>Arthropoda</taxon>
        <taxon>Hexapoda</taxon>
        <taxon>Insecta</taxon>
        <taxon>Pterygota</taxon>
        <taxon>Neoptera</taxon>
        <taxon>Endopterygota</taxon>
        <taxon>Coleoptera</taxon>
        <taxon>Polyphaga</taxon>
        <taxon>Cucujiformia</taxon>
        <taxon>Curculionidae</taxon>
        <taxon>Scolytinae</taxon>
        <taxon>Hypothenemus</taxon>
    </lineage>
</organism>
<keyword evidence="3" id="KW-1185">Reference proteome</keyword>
<sequence>MEMMSSKQMEYPREGPVDDGESLTSPTKGGVCPTEYGGGNATSFAAKIEVGSSLHKLINPFDRSAESCPATPRQDTSPESAPSTVEVEESRLEEISSSDDAGKVARCDTPAEVSISSDVDIDNPGESGETRVVSPKRDARRVQKNRKSLETSVRAEHKVRKDRARSQPDPNELSFWSSLMGGKRKTAEEGSEEIEQTCSSNSKGEKSQRNQKKRGRNANSPEESQLSKRSKLGATKATYPTNAFCLRRAS</sequence>
<evidence type="ECO:0000313" key="2">
    <source>
        <dbReference type="EMBL" id="KAL1512433.1"/>
    </source>
</evidence>
<feature type="region of interest" description="Disordered" evidence="1">
    <location>
        <begin position="63"/>
        <end position="250"/>
    </location>
</feature>
<dbReference type="EMBL" id="JBDJPC010000002">
    <property type="protein sequence ID" value="KAL1512433.1"/>
    <property type="molecule type" value="Genomic_DNA"/>
</dbReference>
<feature type="compositionally biased region" description="Basic and acidic residues" evidence="1">
    <location>
        <begin position="135"/>
        <end position="156"/>
    </location>
</feature>
<evidence type="ECO:0000313" key="3">
    <source>
        <dbReference type="Proteomes" id="UP001566132"/>
    </source>
</evidence>
<dbReference type="AlphaFoldDB" id="A0ABD1F4D1"/>